<evidence type="ECO:0000256" key="9">
    <source>
        <dbReference type="ARBA" id="ARBA00023136"/>
    </source>
</evidence>
<keyword evidence="4" id="KW-0547">Nucleotide-binding</keyword>
<evidence type="ECO:0000256" key="4">
    <source>
        <dbReference type="ARBA" id="ARBA00022741"/>
    </source>
</evidence>
<dbReference type="SUPFAM" id="SSF52540">
    <property type="entry name" value="P-loop containing nucleoside triphosphate hydrolases"/>
    <property type="match status" value="2"/>
</dbReference>
<gene>
    <name evidence="13" type="ORF">NB063_05085</name>
</gene>
<dbReference type="Pfam" id="PF21090">
    <property type="entry name" value="P-loop_SecA"/>
    <property type="match status" value="1"/>
</dbReference>
<dbReference type="Proteomes" id="UP001202961">
    <property type="component" value="Unassembled WGS sequence"/>
</dbReference>
<keyword evidence="1" id="KW-0813">Transport</keyword>
<dbReference type="PANTHER" id="PTHR30612:SF0">
    <property type="entry name" value="CHLOROPLAST PROTEIN-TRANSPORTING ATPASE"/>
    <property type="match status" value="1"/>
</dbReference>
<sequence>MLFKSFLSNWNYAAGPVERSNVDDAVNVFRDVLGIDLYPVQVEAAIALTAGRIVEVQTGEGKTFITGLAAALLSRREMGVHVATTNEYLSRRDFEQLRAVFRCLGNSVACLRSDQSAEQKRAAYQCDITYGAGSEFGFDYLRDQVKLTSQTRTPTGQRFMDALHGFPPEACVPVQSRRGVAIVDEADSVMIDEAGTPLVLGSATNLSIADEAALKVADNIAQRLRNGTDFHLVESRCVLAKSAVAIMRNALDQVDTKSLRRPWKQYVTQAALARHRYIRDVDYVVSDDKIAIIDSHTGRIHAERNWRGGLHQAIEMKEGLPLTDQSPTAAQITRQRFLKQYDLLCGLTGTATGNEQDFKRFFDLRIQVFPTHQPCIRRTHPARYFASREQKERHACREAIEVATGGRAVLVATRSVDEANRIGNMIRTEFPAVCVLHGMQDEDEAELVAMAGQAFRITVTTSIAGRGTDIKVASSVLEKGGMHLISTQHYDSLRVDRQLAGRVARQGEPGSVQQLASPEDTIFQTHSSTMPLARRISAKLFRITKDRAVCLPSMDTAIKRLQQQLESRGHARRLQLVSRDCWISKIQNEVA</sequence>
<dbReference type="InterPro" id="IPR027417">
    <property type="entry name" value="P-loop_NTPase"/>
</dbReference>
<keyword evidence="7" id="KW-1278">Translocase</keyword>
<dbReference type="InterPro" id="IPR014001">
    <property type="entry name" value="Helicase_ATP-bd"/>
</dbReference>
<dbReference type="Pfam" id="PF01043">
    <property type="entry name" value="SecA_PP_bind"/>
    <property type="match status" value="1"/>
</dbReference>
<evidence type="ECO:0000256" key="1">
    <source>
        <dbReference type="ARBA" id="ARBA00022448"/>
    </source>
</evidence>
<dbReference type="InterPro" id="IPR036670">
    <property type="entry name" value="SecA_X-link_sf"/>
</dbReference>
<keyword evidence="3" id="KW-0963">Cytoplasm</keyword>
<dbReference type="InterPro" id="IPR001650">
    <property type="entry name" value="Helicase_C-like"/>
</dbReference>
<keyword evidence="5" id="KW-0067">ATP-binding</keyword>
<name>A0ABT0TZK5_9BACT</name>
<evidence type="ECO:0000313" key="13">
    <source>
        <dbReference type="EMBL" id="MCM2369995.1"/>
    </source>
</evidence>
<dbReference type="PROSITE" id="PS51194">
    <property type="entry name" value="HELICASE_CTER"/>
    <property type="match status" value="1"/>
</dbReference>
<feature type="domain" description="SecA family profile" evidence="12">
    <location>
        <begin position="1"/>
        <end position="552"/>
    </location>
</feature>
<dbReference type="PANTHER" id="PTHR30612">
    <property type="entry name" value="SECA INNER MEMBRANE COMPONENT OF SEC PROTEIN SECRETION SYSTEM"/>
    <property type="match status" value="1"/>
</dbReference>
<evidence type="ECO:0000313" key="14">
    <source>
        <dbReference type="Proteomes" id="UP001202961"/>
    </source>
</evidence>
<keyword evidence="2" id="KW-1003">Cell membrane</keyword>
<feature type="domain" description="Helicase ATP-binding" evidence="10">
    <location>
        <begin position="43"/>
        <end position="223"/>
    </location>
</feature>
<dbReference type="InterPro" id="IPR044722">
    <property type="entry name" value="SecA_SF2_C"/>
</dbReference>
<dbReference type="PROSITE" id="PS51192">
    <property type="entry name" value="HELICASE_ATP_BIND_1"/>
    <property type="match status" value="1"/>
</dbReference>
<comment type="caution">
    <text evidence="13">The sequence shown here is derived from an EMBL/GenBank/DDBJ whole genome shotgun (WGS) entry which is preliminary data.</text>
</comment>
<evidence type="ECO:0008006" key="15">
    <source>
        <dbReference type="Google" id="ProtNLM"/>
    </source>
</evidence>
<dbReference type="PRINTS" id="PR00906">
    <property type="entry name" value="SECA"/>
</dbReference>
<dbReference type="SUPFAM" id="SSF81767">
    <property type="entry name" value="Pre-protein crosslinking domain of SecA"/>
    <property type="match status" value="1"/>
</dbReference>
<keyword evidence="6" id="KW-0653">Protein transport</keyword>
<evidence type="ECO:0000259" key="12">
    <source>
        <dbReference type="PROSITE" id="PS51196"/>
    </source>
</evidence>
<evidence type="ECO:0000256" key="2">
    <source>
        <dbReference type="ARBA" id="ARBA00022475"/>
    </source>
</evidence>
<dbReference type="EMBL" id="JAMQBK010000015">
    <property type="protein sequence ID" value="MCM2369995.1"/>
    <property type="molecule type" value="Genomic_DNA"/>
</dbReference>
<dbReference type="InterPro" id="IPR014018">
    <property type="entry name" value="SecA_motor_DEAD"/>
</dbReference>
<evidence type="ECO:0000256" key="7">
    <source>
        <dbReference type="ARBA" id="ARBA00022967"/>
    </source>
</evidence>
<dbReference type="InterPro" id="IPR000185">
    <property type="entry name" value="SecA"/>
</dbReference>
<accession>A0ABT0TZK5</accession>
<dbReference type="Gene3D" id="3.90.1440.10">
    <property type="entry name" value="SecA, preprotein cross-linking domain"/>
    <property type="match status" value="1"/>
</dbReference>
<dbReference type="Gene3D" id="3.40.50.300">
    <property type="entry name" value="P-loop containing nucleotide triphosphate hydrolases"/>
    <property type="match status" value="2"/>
</dbReference>
<keyword evidence="8" id="KW-0811">Translocation</keyword>
<dbReference type="SMART" id="SM00958">
    <property type="entry name" value="SecA_PP_bind"/>
    <property type="match status" value="1"/>
</dbReference>
<dbReference type="SMART" id="SM00957">
    <property type="entry name" value="SecA_DEAD"/>
    <property type="match status" value="1"/>
</dbReference>
<evidence type="ECO:0000256" key="6">
    <source>
        <dbReference type="ARBA" id="ARBA00022927"/>
    </source>
</evidence>
<feature type="domain" description="Helicase C-terminal" evidence="11">
    <location>
        <begin position="395"/>
        <end position="562"/>
    </location>
</feature>
<evidence type="ECO:0000256" key="5">
    <source>
        <dbReference type="ARBA" id="ARBA00022840"/>
    </source>
</evidence>
<dbReference type="RefSeq" id="WP_250927663.1">
    <property type="nucleotide sequence ID" value="NZ_JAMQBK010000015.1"/>
</dbReference>
<dbReference type="Pfam" id="PF07517">
    <property type="entry name" value="SecA_DEAD"/>
    <property type="match status" value="1"/>
</dbReference>
<evidence type="ECO:0000259" key="11">
    <source>
        <dbReference type="PROSITE" id="PS51194"/>
    </source>
</evidence>
<dbReference type="InterPro" id="IPR011115">
    <property type="entry name" value="SecA_DEAD"/>
</dbReference>
<keyword evidence="9" id="KW-0472">Membrane</keyword>
<protein>
    <recommendedName>
        <fullName evidence="15">Protein translocase subunit SecA</fullName>
    </recommendedName>
</protein>
<organism evidence="13 14">
    <name type="scientific">Aporhodopirellula aestuarii</name>
    <dbReference type="NCBI Taxonomy" id="2950107"/>
    <lineage>
        <taxon>Bacteria</taxon>
        <taxon>Pseudomonadati</taxon>
        <taxon>Planctomycetota</taxon>
        <taxon>Planctomycetia</taxon>
        <taxon>Pirellulales</taxon>
        <taxon>Pirellulaceae</taxon>
        <taxon>Aporhodopirellula</taxon>
    </lineage>
</organism>
<dbReference type="PROSITE" id="PS51196">
    <property type="entry name" value="SECA_MOTOR_DEAD"/>
    <property type="match status" value="1"/>
</dbReference>
<evidence type="ECO:0000256" key="3">
    <source>
        <dbReference type="ARBA" id="ARBA00022490"/>
    </source>
</evidence>
<keyword evidence="14" id="KW-1185">Reference proteome</keyword>
<evidence type="ECO:0000259" key="10">
    <source>
        <dbReference type="PROSITE" id="PS51192"/>
    </source>
</evidence>
<evidence type="ECO:0000256" key="8">
    <source>
        <dbReference type="ARBA" id="ARBA00023010"/>
    </source>
</evidence>
<dbReference type="InterPro" id="IPR011130">
    <property type="entry name" value="SecA_preprotein_X-link_dom"/>
</dbReference>
<reference evidence="13 14" key="1">
    <citation type="journal article" date="2022" name="Syst. Appl. Microbiol.">
        <title>Rhodopirellula aestuarii sp. nov., a novel member of the genus Rhodopirellula isolated from brackish sediments collected in the Tagus River estuary, Portugal.</title>
        <authorList>
            <person name="Vitorino I.R."/>
            <person name="Klimek D."/>
            <person name="Calusinska M."/>
            <person name="Lobo-da-Cunha A."/>
            <person name="Vasconcelos V."/>
            <person name="Lage O.M."/>
        </authorList>
    </citation>
    <scope>NUCLEOTIDE SEQUENCE [LARGE SCALE GENOMIC DNA]</scope>
    <source>
        <strain evidence="13 14">ICT_H3.1</strain>
    </source>
</reference>
<proteinExistence type="predicted"/>